<name>A0AAD3S7Z7_NEPGR</name>
<gene>
    <name evidence="2" type="ORF">Nepgr_008053</name>
</gene>
<feature type="region of interest" description="Disordered" evidence="1">
    <location>
        <begin position="1"/>
        <end position="30"/>
    </location>
</feature>
<dbReference type="Proteomes" id="UP001279734">
    <property type="component" value="Unassembled WGS sequence"/>
</dbReference>
<keyword evidence="3" id="KW-1185">Reference proteome</keyword>
<evidence type="ECO:0000313" key="2">
    <source>
        <dbReference type="EMBL" id="GMH06213.1"/>
    </source>
</evidence>
<dbReference type="EMBL" id="BSYO01000006">
    <property type="protein sequence ID" value="GMH06213.1"/>
    <property type="molecule type" value="Genomic_DNA"/>
</dbReference>
<dbReference type="AlphaFoldDB" id="A0AAD3S7Z7"/>
<comment type="caution">
    <text evidence="2">The sequence shown here is derived from an EMBL/GenBank/DDBJ whole genome shotgun (WGS) entry which is preliminary data.</text>
</comment>
<protein>
    <submittedName>
        <fullName evidence="2">Uncharacterized protein</fullName>
    </submittedName>
</protein>
<accession>A0AAD3S7Z7</accession>
<evidence type="ECO:0000256" key="1">
    <source>
        <dbReference type="SAM" id="MobiDB-lite"/>
    </source>
</evidence>
<evidence type="ECO:0000313" key="3">
    <source>
        <dbReference type="Proteomes" id="UP001279734"/>
    </source>
</evidence>
<feature type="compositionally biased region" description="Basic and acidic residues" evidence="1">
    <location>
        <begin position="1"/>
        <end position="22"/>
    </location>
</feature>
<organism evidence="2 3">
    <name type="scientific">Nepenthes gracilis</name>
    <name type="common">Slender pitcher plant</name>
    <dbReference type="NCBI Taxonomy" id="150966"/>
    <lineage>
        <taxon>Eukaryota</taxon>
        <taxon>Viridiplantae</taxon>
        <taxon>Streptophyta</taxon>
        <taxon>Embryophyta</taxon>
        <taxon>Tracheophyta</taxon>
        <taxon>Spermatophyta</taxon>
        <taxon>Magnoliopsida</taxon>
        <taxon>eudicotyledons</taxon>
        <taxon>Gunneridae</taxon>
        <taxon>Pentapetalae</taxon>
        <taxon>Caryophyllales</taxon>
        <taxon>Nepenthaceae</taxon>
        <taxon>Nepenthes</taxon>
    </lineage>
</organism>
<proteinExistence type="predicted"/>
<sequence length="173" mass="19492">MEQKDPMVSLDCREATRDKEMKPGQSISQTVQQIPIGEPITPDHPKNQLALNVKRDAPSDQHRSVPMCLSYVRNLQLTPDHCRNLVHVLDVAKECCLSVLFCTLIEVMLLGCFVEDALWSMPEFWGMLCGGTMQLWRNKCGALLESARVLRCLFKALLKIDAEAGKSADHGYY</sequence>
<reference evidence="2" key="1">
    <citation type="submission" date="2023-05" db="EMBL/GenBank/DDBJ databases">
        <title>Nepenthes gracilis genome sequencing.</title>
        <authorList>
            <person name="Fukushima K."/>
        </authorList>
    </citation>
    <scope>NUCLEOTIDE SEQUENCE</scope>
    <source>
        <strain evidence="2">SING2019-196</strain>
    </source>
</reference>